<reference evidence="2 3" key="1">
    <citation type="submission" date="2015-09" db="EMBL/GenBank/DDBJ databases">
        <title>Identification and resolution of microdiversity through metagenomic sequencing of parallel consortia.</title>
        <authorList>
            <person name="Nelson W.C."/>
            <person name="Romine M.F."/>
            <person name="Lindemann S.R."/>
        </authorList>
    </citation>
    <scope>NUCLEOTIDE SEQUENCE [LARGE SCALE GENOMIC DNA]</scope>
    <source>
        <strain evidence="2">HL-55</strain>
    </source>
</reference>
<dbReference type="AlphaFoldDB" id="A0A0N8KKV3"/>
<evidence type="ECO:0000313" key="3">
    <source>
        <dbReference type="Proteomes" id="UP000050416"/>
    </source>
</evidence>
<dbReference type="PATRIC" id="fig|1305731.5.peg.380"/>
<gene>
    <name evidence="2" type="ORF">HLUCCX14_07830</name>
</gene>
<dbReference type="EMBL" id="LJZQ01000008">
    <property type="protein sequence ID" value="KPQ29178.1"/>
    <property type="molecule type" value="Genomic_DNA"/>
</dbReference>
<proteinExistence type="predicted"/>
<dbReference type="Pfam" id="PF13417">
    <property type="entry name" value="GST_N_3"/>
    <property type="match status" value="1"/>
</dbReference>
<sequence length="128" mass="14624">MRMIIRGFFRLLRLVLTPIMLIMEKLSTPKAMSRSPEEQAAVNEATSDLALYQFRACPFCIKVRKEIARLGLNIELRDAQHDSVHREALLAGGGNVKVPCLLIKDYRGGEQWLYESDEIKGFLNQRFG</sequence>
<dbReference type="Gene3D" id="3.40.30.10">
    <property type="entry name" value="Glutaredoxin"/>
    <property type="match status" value="1"/>
</dbReference>
<name>A0A0N8KKV3_9GAMM</name>
<comment type="caution">
    <text evidence="2">The sequence shown here is derived from an EMBL/GenBank/DDBJ whole genome shotgun (WGS) entry which is preliminary data.</text>
</comment>
<dbReference type="SUPFAM" id="SSF52833">
    <property type="entry name" value="Thioredoxin-like"/>
    <property type="match status" value="1"/>
</dbReference>
<organism evidence="2 3">
    <name type="scientific">Marinobacter excellens HL-55</name>
    <dbReference type="NCBI Taxonomy" id="1305731"/>
    <lineage>
        <taxon>Bacteria</taxon>
        <taxon>Pseudomonadati</taxon>
        <taxon>Pseudomonadota</taxon>
        <taxon>Gammaproteobacteria</taxon>
        <taxon>Pseudomonadales</taxon>
        <taxon>Marinobacteraceae</taxon>
        <taxon>Marinobacter</taxon>
    </lineage>
</organism>
<dbReference type="STRING" id="1305731.GCA_000934705_00509"/>
<evidence type="ECO:0000259" key="1">
    <source>
        <dbReference type="Pfam" id="PF13417"/>
    </source>
</evidence>
<dbReference type="PROSITE" id="PS51354">
    <property type="entry name" value="GLUTAREDOXIN_2"/>
    <property type="match status" value="1"/>
</dbReference>
<dbReference type="InterPro" id="IPR004045">
    <property type="entry name" value="Glutathione_S-Trfase_N"/>
</dbReference>
<dbReference type="OrthoDB" id="9793736at2"/>
<dbReference type="InterPro" id="IPR011767">
    <property type="entry name" value="GLR_AS"/>
</dbReference>
<evidence type="ECO:0000313" key="2">
    <source>
        <dbReference type="EMBL" id="KPQ29178.1"/>
    </source>
</evidence>
<protein>
    <submittedName>
        <fullName evidence="2">Glutaredoxin family protein</fullName>
    </submittedName>
</protein>
<feature type="domain" description="GST N-terminal" evidence="1">
    <location>
        <begin position="51"/>
        <end position="127"/>
    </location>
</feature>
<dbReference type="PROSITE" id="PS00195">
    <property type="entry name" value="GLUTAREDOXIN_1"/>
    <property type="match status" value="1"/>
</dbReference>
<dbReference type="InterPro" id="IPR036249">
    <property type="entry name" value="Thioredoxin-like_sf"/>
</dbReference>
<accession>A0A0N8KKV3</accession>
<dbReference type="Proteomes" id="UP000050416">
    <property type="component" value="Unassembled WGS sequence"/>
</dbReference>